<comment type="cofactor">
    <cofactor evidence="13">
        <name>Mg(2+)</name>
        <dbReference type="ChEBI" id="CHEBI:18420"/>
    </cofactor>
    <cofactor evidence="13">
        <name>Mn(2+)</name>
        <dbReference type="ChEBI" id="CHEBI:29035"/>
    </cofactor>
    <text evidence="13">Mg(2+) or Mn(2+) required for ssDNA cleavage activity.</text>
</comment>
<evidence type="ECO:0000256" key="3">
    <source>
        <dbReference type="ARBA" id="ARBA00012768"/>
    </source>
</evidence>
<evidence type="ECO:0000256" key="10">
    <source>
        <dbReference type="ARBA" id="ARBA00023014"/>
    </source>
</evidence>
<dbReference type="NCBIfam" id="TIGR00372">
    <property type="entry name" value="cas4"/>
    <property type="match status" value="1"/>
</dbReference>
<dbReference type="InterPro" id="IPR013343">
    <property type="entry name" value="CRISPR-assoc_prot_Cas4"/>
</dbReference>
<keyword evidence="17" id="KW-1185">Reference proteome</keyword>
<comment type="cofactor">
    <cofactor evidence="1">
        <name>[4Fe-4S] cluster</name>
        <dbReference type="ChEBI" id="CHEBI:49883"/>
    </cofactor>
</comment>
<keyword evidence="11 13" id="KW-0051">Antiviral defense</keyword>
<accession>H2CEB0</accession>
<dbReference type="InterPro" id="IPR022765">
    <property type="entry name" value="Dna2/Cas4_DUF83"/>
</dbReference>
<evidence type="ECO:0000313" key="16">
    <source>
        <dbReference type="EMBL" id="EHQ07665.1"/>
    </source>
</evidence>
<evidence type="ECO:0000256" key="2">
    <source>
        <dbReference type="ARBA" id="ARBA00009189"/>
    </source>
</evidence>
<evidence type="ECO:0000256" key="8">
    <source>
        <dbReference type="ARBA" id="ARBA00022839"/>
    </source>
</evidence>
<evidence type="ECO:0000256" key="13">
    <source>
        <dbReference type="RuleBase" id="RU365022"/>
    </source>
</evidence>
<organism evidence="16 17">
    <name type="scientific">Leptonema illini DSM 21528</name>
    <dbReference type="NCBI Taxonomy" id="929563"/>
    <lineage>
        <taxon>Bacteria</taxon>
        <taxon>Pseudomonadati</taxon>
        <taxon>Spirochaetota</taxon>
        <taxon>Spirochaetia</taxon>
        <taxon>Leptospirales</taxon>
        <taxon>Leptospiraceae</taxon>
        <taxon>Leptonema</taxon>
    </lineage>
</organism>
<evidence type="ECO:0000256" key="7">
    <source>
        <dbReference type="ARBA" id="ARBA00022801"/>
    </source>
</evidence>
<dbReference type="EMBL" id="JH597773">
    <property type="protein sequence ID" value="EHQ07665.1"/>
    <property type="molecule type" value="Genomic_DNA"/>
</dbReference>
<reference evidence="16 17" key="1">
    <citation type="submission" date="2011-10" db="EMBL/GenBank/DDBJ databases">
        <title>The Improved High-Quality Draft genome of Leptonema illini DSM 21528.</title>
        <authorList>
            <consortium name="US DOE Joint Genome Institute (JGI-PGF)"/>
            <person name="Lucas S."/>
            <person name="Copeland A."/>
            <person name="Lapidus A."/>
            <person name="Glavina del Rio T."/>
            <person name="Dalin E."/>
            <person name="Tice H."/>
            <person name="Bruce D."/>
            <person name="Goodwin L."/>
            <person name="Pitluck S."/>
            <person name="Peters L."/>
            <person name="Mikhailova N."/>
            <person name="Held B."/>
            <person name="Kyrpides N."/>
            <person name="Mavromatis K."/>
            <person name="Ivanova N."/>
            <person name="Markowitz V."/>
            <person name="Cheng J.-F."/>
            <person name="Hugenholtz P."/>
            <person name="Woyke T."/>
            <person name="Wu D."/>
            <person name="Gronow S."/>
            <person name="Wellnitz S."/>
            <person name="Brambilla E.-M."/>
            <person name="Klenk H.-P."/>
            <person name="Eisen J.A."/>
        </authorList>
    </citation>
    <scope>NUCLEOTIDE SEQUENCE [LARGE SCALE GENOMIC DNA]</scope>
    <source>
        <strain evidence="16 17">DSM 21528</strain>
    </source>
</reference>
<comment type="similarity">
    <text evidence="2 13">Belongs to the CRISPR-associated exonuclease Cas4 family.</text>
</comment>
<dbReference type="STRING" id="183.GCA_002009735_01131"/>
<evidence type="ECO:0000256" key="5">
    <source>
        <dbReference type="ARBA" id="ARBA00022722"/>
    </source>
</evidence>
<keyword evidence="5 13" id="KW-0540">Nuclease</keyword>
<evidence type="ECO:0000256" key="14">
    <source>
        <dbReference type="SAM" id="MobiDB-lite"/>
    </source>
</evidence>
<dbReference type="PANTHER" id="PTHR36531">
    <property type="entry name" value="CRISPR-ASSOCIATED EXONUCLEASE CAS4"/>
    <property type="match status" value="1"/>
</dbReference>
<dbReference type="EC" id="3.1.12.1" evidence="3 13"/>
<evidence type="ECO:0000259" key="15">
    <source>
        <dbReference type="Pfam" id="PF01930"/>
    </source>
</evidence>
<dbReference type="InterPro" id="IPR011604">
    <property type="entry name" value="PDDEXK-like_dom_sf"/>
</dbReference>
<dbReference type="GO" id="GO:0046872">
    <property type="term" value="F:metal ion binding"/>
    <property type="evidence" value="ECO:0007669"/>
    <property type="project" value="UniProtKB-KW"/>
</dbReference>
<dbReference type="PANTHER" id="PTHR36531:SF6">
    <property type="entry name" value="DNA REPLICATION ATP-DEPENDENT HELICASE_NUCLEASE DNA2"/>
    <property type="match status" value="1"/>
</dbReference>
<evidence type="ECO:0000256" key="4">
    <source>
        <dbReference type="ARBA" id="ARBA00020049"/>
    </source>
</evidence>
<dbReference type="GO" id="GO:0051536">
    <property type="term" value="F:iron-sulfur cluster binding"/>
    <property type="evidence" value="ECO:0007669"/>
    <property type="project" value="UniProtKB-KW"/>
</dbReference>
<evidence type="ECO:0000313" key="17">
    <source>
        <dbReference type="Proteomes" id="UP000005737"/>
    </source>
</evidence>
<comment type="cofactor">
    <cofactor evidence="13">
        <name>iron-sulfur cluster</name>
        <dbReference type="ChEBI" id="CHEBI:30408"/>
    </cofactor>
</comment>
<evidence type="ECO:0000256" key="12">
    <source>
        <dbReference type="ARBA" id="ARBA00023211"/>
    </source>
</evidence>
<evidence type="ECO:0000256" key="11">
    <source>
        <dbReference type="ARBA" id="ARBA00023118"/>
    </source>
</evidence>
<dbReference type="HOGENOM" id="CLU_102055_1_1_12"/>
<dbReference type="Gene3D" id="3.90.320.10">
    <property type="match status" value="1"/>
</dbReference>
<feature type="compositionally biased region" description="Basic residues" evidence="14">
    <location>
        <begin position="214"/>
        <end position="224"/>
    </location>
</feature>
<comment type="function">
    <text evidence="13">CRISPR (clustered regularly interspaced short palindromic repeat) is an adaptive immune system that provides protection against mobile genetic elements (viruses, transposable elements and conjugative plasmids). CRISPR clusters contain sequences complementary to antecedent mobile elements and target invading nucleic acids. CRISPR clusters are transcribed and processed into CRISPR RNA (crRNA).</text>
</comment>
<feature type="domain" description="DUF83" evidence="15">
    <location>
        <begin position="13"/>
        <end position="187"/>
    </location>
</feature>
<keyword evidence="10 13" id="KW-0411">Iron-sulfur</keyword>
<evidence type="ECO:0000256" key="9">
    <source>
        <dbReference type="ARBA" id="ARBA00023004"/>
    </source>
</evidence>
<keyword evidence="9 13" id="KW-0408">Iron</keyword>
<evidence type="ECO:0000256" key="1">
    <source>
        <dbReference type="ARBA" id="ARBA00001966"/>
    </source>
</evidence>
<dbReference type="RefSeq" id="WP_002773713.1">
    <property type="nucleotide sequence ID" value="NZ_JH597773.1"/>
</dbReference>
<keyword evidence="7 13" id="KW-0378">Hydrolase</keyword>
<sequence length="224" mass="25028">MHEFTDNEIVPISAISHHLYCPRQNALIHTEGVFLDNDLTVSGNIGHTFVDEEKGYDDHGIRKETSLRVYSDRYGLSGIADIVEFPTKGPPFPIDYKNGRIASWKNQEAQLCAVAICLEERLGVEVPAGAIYHVQSKKRHTVRFDEELRVITLTAVEEIRSALTSNTVPEARPGKICRRCSLQSLCLPTLGGHSRDDIFLPAASEEATTESVQKRAKKSTKKRK</sequence>
<dbReference type="InterPro" id="IPR051827">
    <property type="entry name" value="Cas4_exonuclease"/>
</dbReference>
<dbReference type="Proteomes" id="UP000005737">
    <property type="component" value="Unassembled WGS sequence"/>
</dbReference>
<protein>
    <recommendedName>
        <fullName evidence="4 13">CRISPR-associated exonuclease Cas4</fullName>
        <ecNumber evidence="3 13">3.1.12.1</ecNumber>
    </recommendedName>
</protein>
<dbReference type="GO" id="GO:0004527">
    <property type="term" value="F:exonuclease activity"/>
    <property type="evidence" value="ECO:0007669"/>
    <property type="project" value="UniProtKB-KW"/>
</dbReference>
<evidence type="ECO:0000256" key="6">
    <source>
        <dbReference type="ARBA" id="ARBA00022723"/>
    </source>
</evidence>
<dbReference type="AlphaFoldDB" id="H2CEB0"/>
<dbReference type="Pfam" id="PF01930">
    <property type="entry name" value="Cas_Cas4"/>
    <property type="match status" value="1"/>
</dbReference>
<keyword evidence="8 13" id="KW-0269">Exonuclease</keyword>
<feature type="region of interest" description="Disordered" evidence="14">
    <location>
        <begin position="201"/>
        <end position="224"/>
    </location>
</feature>
<proteinExistence type="inferred from homology"/>
<name>H2CEB0_9LEPT</name>
<dbReference type="GO" id="GO:0051607">
    <property type="term" value="P:defense response to virus"/>
    <property type="evidence" value="ECO:0007669"/>
    <property type="project" value="UniProtKB-KW"/>
</dbReference>
<gene>
    <name evidence="16" type="ORF">Lepil_3000</name>
</gene>
<keyword evidence="6 13" id="KW-0479">Metal-binding</keyword>
<keyword evidence="12 13" id="KW-0464">Manganese</keyword>